<comment type="function">
    <text evidence="1">Catalyzes the last step of tRNA splicing, the transfer of the splice junction 2'-phosphate from ligated tRNA to NAD to produce ADP-ribose 1''-2'' cyclic phosphate.</text>
</comment>
<accession>A0ABD3QMG9</accession>
<dbReference type="SUPFAM" id="SSF56399">
    <property type="entry name" value="ADP-ribosylation"/>
    <property type="match status" value="1"/>
</dbReference>
<evidence type="ECO:0000313" key="8">
    <source>
        <dbReference type="EMBL" id="KAL3800781.1"/>
    </source>
</evidence>
<name>A0ABD3QMG9_9STRA</name>
<evidence type="ECO:0000256" key="4">
    <source>
        <dbReference type="ARBA" id="ARBA00022679"/>
    </source>
</evidence>
<keyword evidence="9" id="KW-1185">Reference proteome</keyword>
<dbReference type="EMBL" id="JABMIG020000030">
    <property type="protein sequence ID" value="KAL3800781.1"/>
    <property type="molecule type" value="Genomic_DNA"/>
</dbReference>
<comment type="caution">
    <text evidence="8">The sequence shown here is derived from an EMBL/GenBank/DDBJ whole genome shotgun (WGS) entry which is preliminary data.</text>
</comment>
<dbReference type="InterPro" id="IPR042080">
    <property type="entry name" value="RNA_2'-PTrans_N"/>
</dbReference>
<comment type="catalytic activity">
    <reaction evidence="6">
        <text>2'-phospho-[ligated tRNA] + NAD(+) = mature tRNA + ADP-alpha-D-ribose 1'',2''-cyclic phosphate + nicotinamide</text>
        <dbReference type="Rhea" id="RHEA:23324"/>
        <dbReference type="Rhea" id="RHEA-COMP:11106"/>
        <dbReference type="Rhea" id="RHEA-COMP:11107"/>
        <dbReference type="ChEBI" id="CHEBI:17154"/>
        <dbReference type="ChEBI" id="CHEBI:57540"/>
        <dbReference type="ChEBI" id="CHEBI:76596"/>
        <dbReference type="ChEBI" id="CHEBI:82883"/>
        <dbReference type="ChEBI" id="CHEBI:85027"/>
        <dbReference type="EC" id="2.7.1.160"/>
    </reaction>
</comment>
<evidence type="ECO:0000256" key="7">
    <source>
        <dbReference type="SAM" id="MobiDB-lite"/>
    </source>
</evidence>
<dbReference type="Proteomes" id="UP001516023">
    <property type="component" value="Unassembled WGS sequence"/>
</dbReference>
<evidence type="ECO:0000256" key="2">
    <source>
        <dbReference type="ARBA" id="ARBA00009836"/>
    </source>
</evidence>
<comment type="similarity">
    <text evidence="2">Belongs to the KptA/TPT1 family.</text>
</comment>
<keyword evidence="4" id="KW-0808">Transferase</keyword>
<evidence type="ECO:0000256" key="6">
    <source>
        <dbReference type="ARBA" id="ARBA00047949"/>
    </source>
</evidence>
<feature type="region of interest" description="Disordered" evidence="7">
    <location>
        <begin position="1"/>
        <end position="80"/>
    </location>
</feature>
<feature type="compositionally biased region" description="Polar residues" evidence="7">
    <location>
        <begin position="1"/>
        <end position="10"/>
    </location>
</feature>
<dbReference type="PANTHER" id="PTHR12684:SF2">
    <property type="entry name" value="TRNA 2'-PHOSPHOTRANSFERASE 1"/>
    <property type="match status" value="1"/>
</dbReference>
<dbReference type="GO" id="GO:0000215">
    <property type="term" value="F:tRNA 2'-phosphotransferase activity"/>
    <property type="evidence" value="ECO:0007669"/>
    <property type="project" value="UniProtKB-EC"/>
</dbReference>
<reference evidence="8 9" key="1">
    <citation type="journal article" date="2020" name="G3 (Bethesda)">
        <title>Improved Reference Genome for Cyclotella cryptica CCMP332, a Model for Cell Wall Morphogenesis, Salinity Adaptation, and Lipid Production in Diatoms (Bacillariophyta).</title>
        <authorList>
            <person name="Roberts W.R."/>
            <person name="Downey K.M."/>
            <person name="Ruck E.C."/>
            <person name="Traller J.C."/>
            <person name="Alverson A.J."/>
        </authorList>
    </citation>
    <scope>NUCLEOTIDE SEQUENCE [LARGE SCALE GENOMIC DNA]</scope>
    <source>
        <strain evidence="8 9">CCMP332</strain>
    </source>
</reference>
<sequence length="369" mass="40809">MEDQTGTIGVSVSVLDGGEHAEKKTKLTQSTRSDCKGKDSTTSNNNNSVPKHSNNSRVSDNKRNNKSRKVGQRNTGNEDVELSKSLSWVLRHTAPSLGLRPASDGYIPVEDVLSLNHPRFRKGSTAKSRNAADAAVGSSSNDTCHDRKYTVDDVIRVVENNDKQRFRLEYMDLSCKSSSNRQNKGDTNVNTAKLNEISVPINSTQTVNLVLCIRANQGHSYKNIIESDKLLTPLTDEELSDPSLSIIHGTTRKAWDEHIRIEGLRRMKRNHIHFATGLPATCTVTSEDGTQQNCTEKKKKFSPISGMRTSSQIYIYVDGRKCAADGVQFYRSDNGVILTAGTKDEGILPVKYFKKVVLASSGKILYDDD</sequence>
<feature type="compositionally biased region" description="Low complexity" evidence="7">
    <location>
        <begin position="43"/>
        <end position="56"/>
    </location>
</feature>
<dbReference type="Pfam" id="PF01885">
    <property type="entry name" value="PTS_2-RNA"/>
    <property type="match status" value="1"/>
</dbReference>
<dbReference type="Gene3D" id="3.20.170.30">
    <property type="match status" value="1"/>
</dbReference>
<evidence type="ECO:0000256" key="5">
    <source>
        <dbReference type="ARBA" id="ARBA00023027"/>
    </source>
</evidence>
<evidence type="ECO:0000256" key="3">
    <source>
        <dbReference type="ARBA" id="ARBA00012007"/>
    </source>
</evidence>
<dbReference type="EC" id="2.7.1.160" evidence="3"/>
<dbReference type="InterPro" id="IPR002745">
    <property type="entry name" value="Ptrans_KptA/Tpt1"/>
</dbReference>
<feature type="region of interest" description="Disordered" evidence="7">
    <location>
        <begin position="122"/>
        <end position="142"/>
    </location>
</feature>
<gene>
    <name evidence="8" type="ORF">HJC23_001618</name>
</gene>
<organism evidence="8 9">
    <name type="scientific">Cyclotella cryptica</name>
    <dbReference type="NCBI Taxonomy" id="29204"/>
    <lineage>
        <taxon>Eukaryota</taxon>
        <taxon>Sar</taxon>
        <taxon>Stramenopiles</taxon>
        <taxon>Ochrophyta</taxon>
        <taxon>Bacillariophyta</taxon>
        <taxon>Coscinodiscophyceae</taxon>
        <taxon>Thalassiosirophycidae</taxon>
        <taxon>Stephanodiscales</taxon>
        <taxon>Stephanodiscaceae</taxon>
        <taxon>Cyclotella</taxon>
    </lineage>
</organism>
<dbReference type="AlphaFoldDB" id="A0ABD3QMG9"/>
<dbReference type="Gene3D" id="1.10.10.970">
    <property type="entry name" value="RNA 2'-phosphotransferase, Tpt1/KptA family, N-terminal domain"/>
    <property type="match status" value="1"/>
</dbReference>
<keyword evidence="5" id="KW-0520">NAD</keyword>
<dbReference type="PANTHER" id="PTHR12684">
    <property type="entry name" value="PUTATIVE PHOSPHOTRANSFERASE"/>
    <property type="match status" value="1"/>
</dbReference>
<evidence type="ECO:0000313" key="9">
    <source>
        <dbReference type="Proteomes" id="UP001516023"/>
    </source>
</evidence>
<dbReference type="InterPro" id="IPR042081">
    <property type="entry name" value="RNA_2'-PTrans_C"/>
</dbReference>
<proteinExistence type="inferred from homology"/>
<evidence type="ECO:0000256" key="1">
    <source>
        <dbReference type="ARBA" id="ARBA00003343"/>
    </source>
</evidence>
<protein>
    <recommendedName>
        <fullName evidence="3">2'-phosphotransferase</fullName>
        <ecNumber evidence="3">2.7.1.160</ecNumber>
    </recommendedName>
</protein>